<dbReference type="EMBL" id="SEWF01000006">
    <property type="protein sequence ID" value="RYU96673.1"/>
    <property type="molecule type" value="Genomic_DNA"/>
</dbReference>
<feature type="domain" description="Carboxylesterase type B" evidence="4">
    <location>
        <begin position="24"/>
        <end position="504"/>
    </location>
</feature>
<feature type="chain" id="PRO_5020873820" description="Carboxylic ester hydrolase" evidence="3">
    <location>
        <begin position="17"/>
        <end position="512"/>
    </location>
</feature>
<dbReference type="InterPro" id="IPR029058">
    <property type="entry name" value="AB_hydrolase_fold"/>
</dbReference>
<evidence type="ECO:0000256" key="1">
    <source>
        <dbReference type="ARBA" id="ARBA00005964"/>
    </source>
</evidence>
<gene>
    <name evidence="5" type="ORF">EWM59_05855</name>
</gene>
<evidence type="ECO:0000313" key="6">
    <source>
        <dbReference type="Proteomes" id="UP000293162"/>
    </source>
</evidence>
<protein>
    <recommendedName>
        <fullName evidence="3">Carboxylic ester hydrolase</fullName>
        <ecNumber evidence="3">3.1.1.-</ecNumber>
    </recommendedName>
</protein>
<proteinExistence type="inferred from homology"/>
<dbReference type="OrthoDB" id="9775851at2"/>
<dbReference type="AlphaFoldDB" id="A0A4Q5M431"/>
<keyword evidence="6" id="KW-1185">Reference proteome</keyword>
<dbReference type="InterPro" id="IPR019826">
    <property type="entry name" value="Carboxylesterase_B_AS"/>
</dbReference>
<dbReference type="EC" id="3.1.1.-" evidence="3"/>
<dbReference type="SUPFAM" id="SSF53474">
    <property type="entry name" value="alpha/beta-Hydrolases"/>
    <property type="match status" value="1"/>
</dbReference>
<dbReference type="Pfam" id="PF00135">
    <property type="entry name" value="COesterase"/>
    <property type="match status" value="1"/>
</dbReference>
<dbReference type="InterPro" id="IPR002018">
    <property type="entry name" value="CarbesteraseB"/>
</dbReference>
<accession>A0A4Q5M431</accession>
<evidence type="ECO:0000256" key="2">
    <source>
        <dbReference type="ARBA" id="ARBA00022801"/>
    </source>
</evidence>
<evidence type="ECO:0000256" key="3">
    <source>
        <dbReference type="RuleBase" id="RU361235"/>
    </source>
</evidence>
<comment type="similarity">
    <text evidence="1 3">Belongs to the type-B carboxylesterase/lipase family.</text>
</comment>
<name>A0A4Q5M431_9BACT</name>
<dbReference type="PANTHER" id="PTHR11559">
    <property type="entry name" value="CARBOXYLESTERASE"/>
    <property type="match status" value="1"/>
</dbReference>
<dbReference type="Gene3D" id="3.40.50.1820">
    <property type="entry name" value="alpha/beta hydrolase"/>
    <property type="match status" value="1"/>
</dbReference>
<reference evidence="5 6" key="1">
    <citation type="submission" date="2019-02" db="EMBL/GenBank/DDBJ databases">
        <title>Bacterial novel species Emticicia sp. 17J42-9 isolated from soil.</title>
        <authorList>
            <person name="Jung H.-Y."/>
        </authorList>
    </citation>
    <scope>NUCLEOTIDE SEQUENCE [LARGE SCALE GENOMIC DNA]</scope>
    <source>
        <strain evidence="5 6">17J42-9</strain>
    </source>
</reference>
<dbReference type="Proteomes" id="UP000293162">
    <property type="component" value="Unassembled WGS sequence"/>
</dbReference>
<feature type="signal peptide" evidence="3">
    <location>
        <begin position="1"/>
        <end position="16"/>
    </location>
</feature>
<evidence type="ECO:0000313" key="5">
    <source>
        <dbReference type="EMBL" id="RYU96673.1"/>
    </source>
</evidence>
<dbReference type="InterPro" id="IPR050309">
    <property type="entry name" value="Type-B_Carboxylest/Lipase"/>
</dbReference>
<keyword evidence="3" id="KW-0732">Signal</keyword>
<organism evidence="5 6">
    <name type="scientific">Emticicia agri</name>
    <dbReference type="NCBI Taxonomy" id="2492393"/>
    <lineage>
        <taxon>Bacteria</taxon>
        <taxon>Pseudomonadati</taxon>
        <taxon>Bacteroidota</taxon>
        <taxon>Cytophagia</taxon>
        <taxon>Cytophagales</taxon>
        <taxon>Leadbetterellaceae</taxon>
        <taxon>Emticicia</taxon>
    </lineage>
</organism>
<sequence>MKKILFLCLITFLAKAQSKAPFETVRTQNGMISGIYSNEVNVFKGIPFAAPPVGELRWRAPQPVANWQGVRKCDTFSASAMQPKPAPFMMYTTEFLAPPEPLSEDCLYLNVWTAAKSANEKRPVIVWIHGGGFSSGSGSVPLYDGEELAKKGVVFVTINYRVGVFGFLAHPDLTKENYGRGVGNYAFLDQIAAFDWVKKNIAAFGGDPNNVTLSGQSAGAFSVNVLMASPLAQGLFHRAIAESGGMFGISLRMKSITDAEQTGVAFAQKLQANSIADLRAKSAEEILKAGGGITSPVLDNYVIVGDMYSIFANRKQNDVPLLTGWNAGDRFPSPKTLTAAEFKADAEKKYGIFANDFLKVYPANTEAEAKESQLDVGGHLLFAWQNYTWAKLQSSYEKNKSYLYFFKHVPPQHSDKPDFGAFHSAEFGYALHTLRNWDRPFTEVDRKLEDQMSSYWVNFAKTGNPNGKGLPEWKAFDAKNPQAMIFGDTPKTEALPFKPQFEFWDKYRASQK</sequence>
<dbReference type="PROSITE" id="PS00122">
    <property type="entry name" value="CARBOXYLESTERASE_B_1"/>
    <property type="match status" value="1"/>
</dbReference>
<dbReference type="RefSeq" id="WP_130020007.1">
    <property type="nucleotide sequence ID" value="NZ_SEWF01000006.1"/>
</dbReference>
<keyword evidence="2 3" id="KW-0378">Hydrolase</keyword>
<dbReference type="GO" id="GO:0016787">
    <property type="term" value="F:hydrolase activity"/>
    <property type="evidence" value="ECO:0007669"/>
    <property type="project" value="UniProtKB-KW"/>
</dbReference>
<evidence type="ECO:0000259" key="4">
    <source>
        <dbReference type="Pfam" id="PF00135"/>
    </source>
</evidence>
<comment type="caution">
    <text evidence="5">The sequence shown here is derived from an EMBL/GenBank/DDBJ whole genome shotgun (WGS) entry which is preliminary data.</text>
</comment>